<evidence type="ECO:0000259" key="3">
    <source>
        <dbReference type="Pfam" id="PF13649"/>
    </source>
</evidence>
<proteinExistence type="predicted"/>
<dbReference type="InterPro" id="IPR036390">
    <property type="entry name" value="WH_DNA-bd_sf"/>
</dbReference>
<dbReference type="PANTHER" id="PTHR43861:SF1">
    <property type="entry name" value="TRANS-ACONITATE 2-METHYLTRANSFERASE"/>
    <property type="match status" value="1"/>
</dbReference>
<evidence type="ECO:0000313" key="5">
    <source>
        <dbReference type="Proteomes" id="UP000621560"/>
    </source>
</evidence>
<evidence type="ECO:0000256" key="1">
    <source>
        <dbReference type="ARBA" id="ARBA00022603"/>
    </source>
</evidence>
<dbReference type="SUPFAM" id="SSF53335">
    <property type="entry name" value="S-adenosyl-L-methionine-dependent methyltransferases"/>
    <property type="match status" value="1"/>
</dbReference>
<evidence type="ECO:0000256" key="2">
    <source>
        <dbReference type="ARBA" id="ARBA00022679"/>
    </source>
</evidence>
<organism evidence="4 5">
    <name type="scientific">Paenibacillus sabuli</name>
    <dbReference type="NCBI Taxonomy" id="2772509"/>
    <lineage>
        <taxon>Bacteria</taxon>
        <taxon>Bacillati</taxon>
        <taxon>Bacillota</taxon>
        <taxon>Bacilli</taxon>
        <taxon>Bacillales</taxon>
        <taxon>Paenibacillaceae</taxon>
        <taxon>Paenibacillus</taxon>
    </lineage>
</organism>
<keyword evidence="2" id="KW-0808">Transferase</keyword>
<dbReference type="Gene3D" id="3.40.50.150">
    <property type="entry name" value="Vaccinia Virus protein VP39"/>
    <property type="match status" value="1"/>
</dbReference>
<dbReference type="Pfam" id="PF13649">
    <property type="entry name" value="Methyltransf_25"/>
    <property type="match status" value="1"/>
</dbReference>
<gene>
    <name evidence="4" type="ORF">IDH44_04330</name>
</gene>
<evidence type="ECO:0000313" key="4">
    <source>
        <dbReference type="EMBL" id="MBD2844407.1"/>
    </source>
</evidence>
<dbReference type="PANTHER" id="PTHR43861">
    <property type="entry name" value="TRANS-ACONITATE 2-METHYLTRANSFERASE-RELATED"/>
    <property type="match status" value="1"/>
</dbReference>
<keyword evidence="5" id="KW-1185">Reference proteome</keyword>
<dbReference type="CDD" id="cd02440">
    <property type="entry name" value="AdoMet_MTases"/>
    <property type="match status" value="1"/>
</dbReference>
<reference evidence="4" key="1">
    <citation type="submission" date="2020-09" db="EMBL/GenBank/DDBJ databases">
        <title>A novel bacterium of genus Paenibacillus, isolated from South China Sea.</title>
        <authorList>
            <person name="Huang H."/>
            <person name="Mo K."/>
            <person name="Hu Y."/>
        </authorList>
    </citation>
    <scope>NUCLEOTIDE SEQUENCE</scope>
    <source>
        <strain evidence="4">IB182496</strain>
    </source>
</reference>
<protein>
    <submittedName>
        <fullName evidence="4">Methyltransferase domain-containing protein</fullName>
    </submittedName>
</protein>
<name>A0A927BPM2_9BACL</name>
<comment type="caution">
    <text evidence="4">The sequence shown here is derived from an EMBL/GenBank/DDBJ whole genome shotgun (WGS) entry which is preliminary data.</text>
</comment>
<dbReference type="GO" id="GO:0032259">
    <property type="term" value="P:methylation"/>
    <property type="evidence" value="ECO:0007669"/>
    <property type="project" value="UniProtKB-KW"/>
</dbReference>
<keyword evidence="1 4" id="KW-0489">Methyltransferase</keyword>
<dbReference type="InterPro" id="IPR041698">
    <property type="entry name" value="Methyltransf_25"/>
</dbReference>
<dbReference type="SUPFAM" id="SSF46785">
    <property type="entry name" value="Winged helix' DNA-binding domain"/>
    <property type="match status" value="1"/>
</dbReference>
<sequence length="334" mass="38070">MMEAVNEWKRLLHARKWMKQNASFLPAWHAYVGYSMDLFDAFADGATVEQIAEAQELDEELLSNWVDTGIVLGHLHEREGRIHADKEMLTYVSDSSTHSVGPLLREMMEMHIPTLLEFPRLMKGEHRPMFENERYGSTVAATSSLLERIAFPRVSNWVRLNRARSVLDIGCGHGGYLRRLSQKIRGLRLIGIEQNEDVVKQARTGLQSATGCKIEFVHGDFSRWEGPKEPVDLIMMNNILHYFHPDTRGLLFERARELLSDKGSVSLITPLYMSGSGQAFSAAFNSYMSAHDNLHGFPTDRELEETASAHGLVVKRRQPVIREGSWYFVGLQKR</sequence>
<dbReference type="AlphaFoldDB" id="A0A927BPM2"/>
<dbReference type="InterPro" id="IPR029063">
    <property type="entry name" value="SAM-dependent_MTases_sf"/>
</dbReference>
<feature type="domain" description="Methyltransferase" evidence="3">
    <location>
        <begin position="166"/>
        <end position="263"/>
    </location>
</feature>
<dbReference type="RefSeq" id="WP_190915069.1">
    <property type="nucleotide sequence ID" value="NZ_JACXIZ010000011.1"/>
</dbReference>
<dbReference type="EMBL" id="JACXIZ010000011">
    <property type="protein sequence ID" value="MBD2844407.1"/>
    <property type="molecule type" value="Genomic_DNA"/>
</dbReference>
<dbReference type="Proteomes" id="UP000621560">
    <property type="component" value="Unassembled WGS sequence"/>
</dbReference>
<dbReference type="GO" id="GO:0008168">
    <property type="term" value="F:methyltransferase activity"/>
    <property type="evidence" value="ECO:0007669"/>
    <property type="project" value="UniProtKB-KW"/>
</dbReference>
<accession>A0A927BPM2</accession>